<feature type="region of interest" description="Disordered" evidence="1">
    <location>
        <begin position="1"/>
        <end position="32"/>
    </location>
</feature>
<evidence type="ECO:0000256" key="1">
    <source>
        <dbReference type="SAM" id="MobiDB-lite"/>
    </source>
</evidence>
<proteinExistence type="predicted"/>
<evidence type="ECO:0000313" key="2">
    <source>
        <dbReference type="EMBL" id="MET3572975.1"/>
    </source>
</evidence>
<name>A0ABV2G3W2_9FIRM</name>
<keyword evidence="3" id="KW-1185">Reference proteome</keyword>
<comment type="caution">
    <text evidence="2">The sequence shown here is derived from an EMBL/GenBank/DDBJ whole genome shotgun (WGS) entry which is preliminary data.</text>
</comment>
<dbReference type="EMBL" id="JBEPLZ010000024">
    <property type="protein sequence ID" value="MET3572975.1"/>
    <property type="molecule type" value="Genomic_DNA"/>
</dbReference>
<sequence length="81" mass="8815">MKERQRAAGGDRKSARAKIASDQMIRGDSQKSTLREELAKIAGTSAGSVQRSKFILDKGTPEQIERARKGGKRTTGELQGQ</sequence>
<feature type="region of interest" description="Disordered" evidence="1">
    <location>
        <begin position="57"/>
        <end position="81"/>
    </location>
</feature>
<gene>
    <name evidence="2" type="ORF">ABID13_004635</name>
</gene>
<organism evidence="2 3">
    <name type="scientific">Enterocloster citroniae</name>
    <dbReference type="NCBI Taxonomy" id="358743"/>
    <lineage>
        <taxon>Bacteria</taxon>
        <taxon>Bacillati</taxon>
        <taxon>Bacillota</taxon>
        <taxon>Clostridia</taxon>
        <taxon>Lachnospirales</taxon>
        <taxon>Lachnospiraceae</taxon>
        <taxon>Enterocloster</taxon>
    </lineage>
</organism>
<evidence type="ECO:0000313" key="3">
    <source>
        <dbReference type="Proteomes" id="UP001549200"/>
    </source>
</evidence>
<protein>
    <submittedName>
        <fullName evidence="2">Uncharacterized protein</fullName>
    </submittedName>
</protein>
<feature type="compositionally biased region" description="Basic and acidic residues" evidence="1">
    <location>
        <begin position="57"/>
        <end position="68"/>
    </location>
</feature>
<dbReference type="Proteomes" id="UP001549200">
    <property type="component" value="Unassembled WGS sequence"/>
</dbReference>
<feature type="compositionally biased region" description="Basic and acidic residues" evidence="1">
    <location>
        <begin position="1"/>
        <end position="14"/>
    </location>
</feature>
<accession>A0ABV2G3W2</accession>
<reference evidence="2 3" key="1">
    <citation type="submission" date="2024-06" db="EMBL/GenBank/DDBJ databases">
        <title>Genomic Encyclopedia of Type Strains, Phase IV (KMG-IV): sequencing the most valuable type-strain genomes for metagenomic binning, comparative biology and taxonomic classification.</title>
        <authorList>
            <person name="Goeker M."/>
        </authorList>
    </citation>
    <scope>NUCLEOTIDE SEQUENCE [LARGE SCALE GENOMIC DNA]</scope>
    <source>
        <strain evidence="2 3">DSM 19261</strain>
    </source>
</reference>